<dbReference type="GO" id="GO:0003677">
    <property type="term" value="F:DNA binding"/>
    <property type="evidence" value="ECO:0007669"/>
    <property type="project" value="InterPro"/>
</dbReference>
<keyword evidence="6" id="KW-0862">Zinc</keyword>
<dbReference type="RefSeq" id="WP_037309506.1">
    <property type="nucleotide sequence ID" value="NZ_FOWS01000002.1"/>
</dbReference>
<dbReference type="PANTHER" id="PTHR21445:SF0">
    <property type="entry name" value="APURINIC-APYRIMIDINIC ENDONUCLEASE"/>
    <property type="match status" value="1"/>
</dbReference>
<sequence length="256" mass="27746">MQIGAHVHVDDPLSAARERAADSVQFFLSDPQGWKKPQPHPQATELADAGIDVYIHAPYVLNVASLNNRIRIPSRKVLGQHTAAAAETGARGLVVHGGHVRQGEDPAEGLANWRKLFERRGEQGDFEVPLLIENTAGGASAMARDLDMIARLWDEVADFGVGFCLDTCHAYAAGWDLAETVERVRAITGRIDLVHLNNSRDPHGSQRDRHANVVGEAGTIDTELLVAVAREAAAPVIVETPPDGQATDIEFLRARL</sequence>
<evidence type="ECO:0000256" key="7">
    <source>
        <dbReference type="ARBA" id="ARBA00023204"/>
    </source>
</evidence>
<dbReference type="InterPro" id="IPR001719">
    <property type="entry name" value="AP_endonuc_2"/>
</dbReference>
<name>A0A837DAP1_9PSEU</name>
<dbReference type="PROSITE" id="PS51432">
    <property type="entry name" value="AP_NUCLEASE_F2_4"/>
    <property type="match status" value="1"/>
</dbReference>
<evidence type="ECO:0000313" key="10">
    <source>
        <dbReference type="Proteomes" id="UP000030848"/>
    </source>
</evidence>
<accession>A0A837DAP1</accession>
<evidence type="ECO:0000256" key="5">
    <source>
        <dbReference type="ARBA" id="ARBA00022801"/>
    </source>
</evidence>
<dbReference type="InterPro" id="IPR013022">
    <property type="entry name" value="Xyl_isomerase-like_TIM-brl"/>
</dbReference>
<dbReference type="EMBL" id="JRZE01000003">
    <property type="protein sequence ID" value="KHF44677.1"/>
    <property type="molecule type" value="Genomic_DNA"/>
</dbReference>
<dbReference type="SMART" id="SM00518">
    <property type="entry name" value="AP2Ec"/>
    <property type="match status" value="1"/>
</dbReference>
<dbReference type="InterPro" id="IPR018246">
    <property type="entry name" value="AP_endonuc_F2_Zn_BS"/>
</dbReference>
<evidence type="ECO:0000313" key="9">
    <source>
        <dbReference type="EMBL" id="KHF44677.1"/>
    </source>
</evidence>
<dbReference type="PROSITE" id="PS00730">
    <property type="entry name" value="AP_NUCLEASE_F2_2"/>
    <property type="match status" value="1"/>
</dbReference>
<dbReference type="GO" id="GO:0006284">
    <property type="term" value="P:base-excision repair"/>
    <property type="evidence" value="ECO:0007669"/>
    <property type="project" value="TreeGrafter"/>
</dbReference>
<keyword evidence="5" id="KW-0378">Hydrolase</keyword>
<keyword evidence="9" id="KW-0540">Nuclease</keyword>
<protein>
    <submittedName>
        <fullName evidence="9">Endonuclease IV</fullName>
    </submittedName>
</protein>
<dbReference type="OrthoDB" id="9805666at2"/>
<dbReference type="InterPro" id="IPR036237">
    <property type="entry name" value="Xyl_isomerase-like_sf"/>
</dbReference>
<dbReference type="Gene3D" id="3.20.20.150">
    <property type="entry name" value="Divalent-metal-dependent TIM barrel enzymes"/>
    <property type="match status" value="1"/>
</dbReference>
<dbReference type="GO" id="GO:0008270">
    <property type="term" value="F:zinc ion binding"/>
    <property type="evidence" value="ECO:0007669"/>
    <property type="project" value="InterPro"/>
</dbReference>
<evidence type="ECO:0000256" key="6">
    <source>
        <dbReference type="ARBA" id="ARBA00022833"/>
    </source>
</evidence>
<dbReference type="NCBIfam" id="NF002198">
    <property type="entry name" value="PRK01060.1-3"/>
    <property type="match status" value="1"/>
</dbReference>
<comment type="caution">
    <text evidence="9">The sequence shown here is derived from an EMBL/GenBank/DDBJ whole genome shotgun (WGS) entry which is preliminary data.</text>
</comment>
<keyword evidence="9" id="KW-0255">Endonuclease</keyword>
<keyword evidence="4" id="KW-0227">DNA damage</keyword>
<feature type="domain" description="Xylose isomerase-like TIM barrel" evidence="8">
    <location>
        <begin position="15"/>
        <end position="254"/>
    </location>
</feature>
<comment type="similarity">
    <text evidence="2">Belongs to the AP endonuclease 2 family.</text>
</comment>
<gene>
    <name evidence="9" type="ORF">MINT15_15590</name>
</gene>
<evidence type="ECO:0000259" key="8">
    <source>
        <dbReference type="Pfam" id="PF01261"/>
    </source>
</evidence>
<dbReference type="AlphaFoldDB" id="A0A837DAP1"/>
<evidence type="ECO:0000256" key="1">
    <source>
        <dbReference type="ARBA" id="ARBA00001947"/>
    </source>
</evidence>
<reference evidence="9 10" key="1">
    <citation type="submission" date="2014-10" db="EMBL/GenBank/DDBJ databases">
        <title>Genome sequence of Micropolyspora internatus JCM3315.</title>
        <authorList>
            <person name="Shin S.-K."/>
            <person name="Yi H."/>
        </authorList>
    </citation>
    <scope>NUCLEOTIDE SEQUENCE [LARGE SCALE GENOMIC DNA]</scope>
    <source>
        <strain evidence="9 10">JCM 3315</strain>
    </source>
</reference>
<evidence type="ECO:0000256" key="2">
    <source>
        <dbReference type="ARBA" id="ARBA00005340"/>
    </source>
</evidence>
<proteinExistence type="inferred from homology"/>
<organism evidence="9 10">
    <name type="scientific">Saccharomonospora viridis</name>
    <dbReference type="NCBI Taxonomy" id="1852"/>
    <lineage>
        <taxon>Bacteria</taxon>
        <taxon>Bacillati</taxon>
        <taxon>Actinomycetota</taxon>
        <taxon>Actinomycetes</taxon>
        <taxon>Pseudonocardiales</taxon>
        <taxon>Pseudonocardiaceae</taxon>
        <taxon>Saccharomonospora</taxon>
    </lineage>
</organism>
<evidence type="ECO:0000256" key="3">
    <source>
        <dbReference type="ARBA" id="ARBA00022723"/>
    </source>
</evidence>
<keyword evidence="3" id="KW-0479">Metal-binding</keyword>
<dbReference type="PANTHER" id="PTHR21445">
    <property type="entry name" value="ENDONUCLEASE IV ENDODEOXYRIBONUCLEASE IV"/>
    <property type="match status" value="1"/>
</dbReference>
<dbReference type="Proteomes" id="UP000030848">
    <property type="component" value="Unassembled WGS sequence"/>
</dbReference>
<keyword evidence="7" id="KW-0234">DNA repair</keyword>
<dbReference type="SUPFAM" id="SSF51658">
    <property type="entry name" value="Xylose isomerase-like"/>
    <property type="match status" value="1"/>
</dbReference>
<dbReference type="GO" id="GO:0008081">
    <property type="term" value="F:phosphoric diester hydrolase activity"/>
    <property type="evidence" value="ECO:0007669"/>
    <property type="project" value="TreeGrafter"/>
</dbReference>
<comment type="cofactor">
    <cofactor evidence="1">
        <name>Zn(2+)</name>
        <dbReference type="ChEBI" id="CHEBI:29105"/>
    </cofactor>
</comment>
<evidence type="ECO:0000256" key="4">
    <source>
        <dbReference type="ARBA" id="ARBA00022763"/>
    </source>
</evidence>
<dbReference type="GO" id="GO:0003906">
    <property type="term" value="F:DNA-(apurinic or apyrimidinic site) endonuclease activity"/>
    <property type="evidence" value="ECO:0007669"/>
    <property type="project" value="TreeGrafter"/>
</dbReference>
<dbReference type="Pfam" id="PF01261">
    <property type="entry name" value="AP_endonuc_2"/>
    <property type="match status" value="1"/>
</dbReference>